<dbReference type="Gene3D" id="1.10.10.10">
    <property type="entry name" value="Winged helix-like DNA-binding domain superfamily/Winged helix DNA-binding domain"/>
    <property type="match status" value="1"/>
</dbReference>
<dbReference type="FunFam" id="1.10.10.10:FF:000001">
    <property type="entry name" value="LysR family transcriptional regulator"/>
    <property type="match status" value="1"/>
</dbReference>
<dbReference type="GO" id="GO:0003677">
    <property type="term" value="F:DNA binding"/>
    <property type="evidence" value="ECO:0007669"/>
    <property type="project" value="UniProtKB-KW"/>
</dbReference>
<reference evidence="7" key="1">
    <citation type="submission" date="2021-03" db="EMBL/GenBank/DDBJ databases">
        <authorList>
            <person name="Kanchanasin P."/>
            <person name="Saeng-In P."/>
            <person name="Phongsopitanun W."/>
            <person name="Yuki M."/>
            <person name="Kudo T."/>
            <person name="Ohkuma M."/>
            <person name="Tanasupawat S."/>
        </authorList>
    </citation>
    <scope>NUCLEOTIDE SEQUENCE</scope>
    <source>
        <strain evidence="7">GKU 128</strain>
    </source>
</reference>
<evidence type="ECO:0000313" key="7">
    <source>
        <dbReference type="EMBL" id="MBO2455814.1"/>
    </source>
</evidence>
<dbReference type="InterPro" id="IPR036388">
    <property type="entry name" value="WH-like_DNA-bd_sf"/>
</dbReference>
<dbReference type="InterPro" id="IPR036390">
    <property type="entry name" value="WH_DNA-bd_sf"/>
</dbReference>
<proteinExistence type="inferred from homology"/>
<dbReference type="InterPro" id="IPR005119">
    <property type="entry name" value="LysR_subst-bd"/>
</dbReference>
<dbReference type="AlphaFoldDB" id="A0A939TAU3"/>
<comment type="caution">
    <text evidence="7">The sequence shown here is derived from an EMBL/GenBank/DDBJ whole genome shotgun (WGS) entry which is preliminary data.</text>
</comment>
<feature type="region of interest" description="Disordered" evidence="5">
    <location>
        <begin position="290"/>
        <end position="318"/>
    </location>
</feature>
<dbReference type="PANTHER" id="PTHR30419">
    <property type="entry name" value="HTH-TYPE TRANSCRIPTIONAL REGULATOR YBHD"/>
    <property type="match status" value="1"/>
</dbReference>
<keyword evidence="2" id="KW-0805">Transcription regulation</keyword>
<evidence type="ECO:0000256" key="5">
    <source>
        <dbReference type="SAM" id="MobiDB-lite"/>
    </source>
</evidence>
<dbReference type="GO" id="GO:0003700">
    <property type="term" value="F:DNA-binding transcription factor activity"/>
    <property type="evidence" value="ECO:0007669"/>
    <property type="project" value="InterPro"/>
</dbReference>
<dbReference type="SUPFAM" id="SSF46785">
    <property type="entry name" value="Winged helix' DNA-binding domain"/>
    <property type="match status" value="1"/>
</dbReference>
<dbReference type="CDD" id="cd05466">
    <property type="entry name" value="PBP2_LTTR_substrate"/>
    <property type="match status" value="1"/>
</dbReference>
<keyword evidence="8" id="KW-1185">Reference proteome</keyword>
<evidence type="ECO:0000259" key="6">
    <source>
        <dbReference type="PROSITE" id="PS50931"/>
    </source>
</evidence>
<protein>
    <submittedName>
        <fullName evidence="7">LysR family transcriptional regulator</fullName>
    </submittedName>
</protein>
<dbReference type="RefSeq" id="WP_208264056.1">
    <property type="nucleotide sequence ID" value="NZ_JAGEOJ010000043.1"/>
</dbReference>
<organism evidence="7 8">
    <name type="scientific">Actinomadura barringtoniae</name>
    <dbReference type="NCBI Taxonomy" id="1427535"/>
    <lineage>
        <taxon>Bacteria</taxon>
        <taxon>Bacillati</taxon>
        <taxon>Actinomycetota</taxon>
        <taxon>Actinomycetes</taxon>
        <taxon>Streptosporangiales</taxon>
        <taxon>Thermomonosporaceae</taxon>
        <taxon>Actinomadura</taxon>
    </lineage>
</organism>
<evidence type="ECO:0000256" key="3">
    <source>
        <dbReference type="ARBA" id="ARBA00023125"/>
    </source>
</evidence>
<dbReference type="InterPro" id="IPR050950">
    <property type="entry name" value="HTH-type_LysR_regulators"/>
</dbReference>
<keyword evidence="4" id="KW-0804">Transcription</keyword>
<dbReference type="Proteomes" id="UP000669179">
    <property type="component" value="Unassembled WGS sequence"/>
</dbReference>
<dbReference type="SUPFAM" id="SSF53850">
    <property type="entry name" value="Periplasmic binding protein-like II"/>
    <property type="match status" value="1"/>
</dbReference>
<keyword evidence="3" id="KW-0238">DNA-binding</keyword>
<dbReference type="Pfam" id="PF03466">
    <property type="entry name" value="LysR_substrate"/>
    <property type="match status" value="1"/>
</dbReference>
<dbReference type="GO" id="GO:0005829">
    <property type="term" value="C:cytosol"/>
    <property type="evidence" value="ECO:0007669"/>
    <property type="project" value="TreeGrafter"/>
</dbReference>
<dbReference type="PRINTS" id="PR00039">
    <property type="entry name" value="HTHLYSR"/>
</dbReference>
<name>A0A939TAU3_9ACTN</name>
<evidence type="ECO:0000256" key="4">
    <source>
        <dbReference type="ARBA" id="ARBA00023163"/>
    </source>
</evidence>
<dbReference type="EMBL" id="JAGEOJ010000043">
    <property type="protein sequence ID" value="MBO2455814.1"/>
    <property type="molecule type" value="Genomic_DNA"/>
</dbReference>
<feature type="domain" description="HTH lysR-type" evidence="6">
    <location>
        <begin position="1"/>
        <end position="58"/>
    </location>
</feature>
<dbReference type="Gene3D" id="3.40.190.290">
    <property type="match status" value="1"/>
</dbReference>
<dbReference type="PROSITE" id="PS50931">
    <property type="entry name" value="HTH_LYSR"/>
    <property type="match status" value="1"/>
</dbReference>
<comment type="similarity">
    <text evidence="1">Belongs to the LysR transcriptional regulatory family.</text>
</comment>
<accession>A0A939TAU3</accession>
<dbReference type="InterPro" id="IPR000847">
    <property type="entry name" value="LysR_HTH_N"/>
</dbReference>
<dbReference type="Pfam" id="PF00126">
    <property type="entry name" value="HTH_1"/>
    <property type="match status" value="1"/>
</dbReference>
<evidence type="ECO:0000256" key="1">
    <source>
        <dbReference type="ARBA" id="ARBA00009437"/>
    </source>
</evidence>
<evidence type="ECO:0000313" key="8">
    <source>
        <dbReference type="Proteomes" id="UP000669179"/>
    </source>
</evidence>
<evidence type="ECO:0000256" key="2">
    <source>
        <dbReference type="ARBA" id="ARBA00023015"/>
    </source>
</evidence>
<sequence length="318" mass="34624">MTLQQLRYLIAVADHGSITAAAAAVFVAQPALSRAIRALERELNVELLARDGRGVAFTSEGTRVARLARTILATVDAIEDVGRAGGTRHLEELRLVTTPTLAIDLEAVTIPAFTDAHPGISVDVRRCDGRELLVQTLCKGHAELGLVDLPVDEQLKAHRVQDREVVLVSPPGTPLPPEVPMRLMDGLPMILANRGTGRRTEQEAMFALLGIRPVAALESDQRIAWVSAVLEGVGSLIWYRDMAERTFGTRVEIRSFDPPLIRTVGLVHQRGTLSRAARSFLLYARQNTPTRHRPLVPAPRSPLNGPGRMPSTTSPHTA</sequence>
<gene>
    <name evidence="7" type="ORF">J4573_52680</name>
</gene>